<reference evidence="2" key="1">
    <citation type="submission" date="2022-11" db="UniProtKB">
        <authorList>
            <consortium name="WormBaseParasite"/>
        </authorList>
    </citation>
    <scope>IDENTIFICATION</scope>
</reference>
<keyword evidence="1" id="KW-1185">Reference proteome</keyword>
<dbReference type="AlphaFoldDB" id="A0A914E5B5"/>
<sequence>MRFLIPCIGNKKKEDDISIYLEVRKCGPWIDLDLGDVKPLLVQNHLYKTYANSASELGEETNLHVNDQYYSKYETSSRLKLKAPRSIPICTQPNSPYHINPSNLMVANIHDRNERNSFTRTDTTGYISSDTWSYSQPVCEHNLK</sequence>
<evidence type="ECO:0000313" key="1">
    <source>
        <dbReference type="Proteomes" id="UP000887540"/>
    </source>
</evidence>
<accession>A0A914E5B5</accession>
<dbReference type="Proteomes" id="UP000887540">
    <property type="component" value="Unplaced"/>
</dbReference>
<dbReference type="WBParaSite" id="ACRNAN_scaffold5786.g25625.t1">
    <property type="protein sequence ID" value="ACRNAN_scaffold5786.g25625.t1"/>
    <property type="gene ID" value="ACRNAN_scaffold5786.g25625"/>
</dbReference>
<protein>
    <submittedName>
        <fullName evidence="2">Uncharacterized protein</fullName>
    </submittedName>
</protein>
<name>A0A914E5B5_9BILA</name>
<proteinExistence type="predicted"/>
<organism evidence="1 2">
    <name type="scientific">Acrobeloides nanus</name>
    <dbReference type="NCBI Taxonomy" id="290746"/>
    <lineage>
        <taxon>Eukaryota</taxon>
        <taxon>Metazoa</taxon>
        <taxon>Ecdysozoa</taxon>
        <taxon>Nematoda</taxon>
        <taxon>Chromadorea</taxon>
        <taxon>Rhabditida</taxon>
        <taxon>Tylenchina</taxon>
        <taxon>Cephalobomorpha</taxon>
        <taxon>Cephaloboidea</taxon>
        <taxon>Cephalobidae</taxon>
        <taxon>Acrobeloides</taxon>
    </lineage>
</organism>
<evidence type="ECO:0000313" key="2">
    <source>
        <dbReference type="WBParaSite" id="ACRNAN_scaffold5786.g25625.t1"/>
    </source>
</evidence>